<name>A0A0D3J3V3_EMIH1</name>
<dbReference type="Gene3D" id="3.40.50.1240">
    <property type="entry name" value="Phosphoglycerate mutase-like"/>
    <property type="match status" value="1"/>
</dbReference>
<dbReference type="HOGENOM" id="CLU_1859013_0_0_1"/>
<evidence type="ECO:0000313" key="2">
    <source>
        <dbReference type="Proteomes" id="UP000013827"/>
    </source>
</evidence>
<dbReference type="InterPro" id="IPR029033">
    <property type="entry name" value="His_PPase_superfam"/>
</dbReference>
<dbReference type="PaxDb" id="2903-EOD18188"/>
<dbReference type="KEGG" id="ehx:EMIHUDRAFT_95972"/>
<reference evidence="1" key="2">
    <citation type="submission" date="2024-10" db="UniProtKB">
        <authorList>
            <consortium name="EnsemblProtists"/>
        </authorList>
    </citation>
    <scope>IDENTIFICATION</scope>
</reference>
<dbReference type="AlphaFoldDB" id="A0A0D3J3V3"/>
<proteinExistence type="predicted"/>
<dbReference type="Proteomes" id="UP000013827">
    <property type="component" value="Unassembled WGS sequence"/>
</dbReference>
<accession>A0A0D3J3V3</accession>
<protein>
    <recommendedName>
        <fullName evidence="3">Phosphoglycerate mutase</fullName>
    </recommendedName>
</protein>
<dbReference type="SUPFAM" id="SSF53254">
    <property type="entry name" value="Phosphoglycerate mutase-like"/>
    <property type="match status" value="1"/>
</dbReference>
<evidence type="ECO:0008006" key="3">
    <source>
        <dbReference type="Google" id="ProtNLM"/>
    </source>
</evidence>
<dbReference type="EnsemblProtists" id="EOD18188">
    <property type="protein sequence ID" value="EOD18188"/>
    <property type="gene ID" value="EMIHUDRAFT_95972"/>
</dbReference>
<dbReference type="GeneID" id="19046189"/>
<evidence type="ECO:0000313" key="1">
    <source>
        <dbReference type="EnsemblProtists" id="EOD18188"/>
    </source>
</evidence>
<dbReference type="InterPro" id="IPR013078">
    <property type="entry name" value="His_Pase_superF_clade-1"/>
</dbReference>
<keyword evidence="2" id="KW-1185">Reference proteome</keyword>
<dbReference type="Pfam" id="PF00300">
    <property type="entry name" value="His_Phos_1"/>
    <property type="match status" value="1"/>
</dbReference>
<organism evidence="1 2">
    <name type="scientific">Emiliania huxleyi (strain CCMP1516)</name>
    <dbReference type="NCBI Taxonomy" id="280463"/>
    <lineage>
        <taxon>Eukaryota</taxon>
        <taxon>Haptista</taxon>
        <taxon>Haptophyta</taxon>
        <taxon>Prymnesiophyceae</taxon>
        <taxon>Isochrysidales</taxon>
        <taxon>Noelaerhabdaceae</taxon>
        <taxon>Emiliania</taxon>
    </lineage>
</organism>
<reference evidence="2" key="1">
    <citation type="journal article" date="2013" name="Nature">
        <title>Pan genome of the phytoplankton Emiliania underpins its global distribution.</title>
        <authorList>
            <person name="Read B.A."/>
            <person name="Kegel J."/>
            <person name="Klute M.J."/>
            <person name="Kuo A."/>
            <person name="Lefebvre S.C."/>
            <person name="Maumus F."/>
            <person name="Mayer C."/>
            <person name="Miller J."/>
            <person name="Monier A."/>
            <person name="Salamov A."/>
            <person name="Young J."/>
            <person name="Aguilar M."/>
            <person name="Claverie J.M."/>
            <person name="Frickenhaus S."/>
            <person name="Gonzalez K."/>
            <person name="Herman E.K."/>
            <person name="Lin Y.C."/>
            <person name="Napier J."/>
            <person name="Ogata H."/>
            <person name="Sarno A.F."/>
            <person name="Shmutz J."/>
            <person name="Schroeder D."/>
            <person name="de Vargas C."/>
            <person name="Verret F."/>
            <person name="von Dassow P."/>
            <person name="Valentin K."/>
            <person name="Van de Peer Y."/>
            <person name="Wheeler G."/>
            <person name="Dacks J.B."/>
            <person name="Delwiche C.F."/>
            <person name="Dyhrman S.T."/>
            <person name="Glockner G."/>
            <person name="John U."/>
            <person name="Richards T."/>
            <person name="Worden A.Z."/>
            <person name="Zhang X."/>
            <person name="Grigoriev I.V."/>
            <person name="Allen A.E."/>
            <person name="Bidle K."/>
            <person name="Borodovsky M."/>
            <person name="Bowler C."/>
            <person name="Brownlee C."/>
            <person name="Cock J.M."/>
            <person name="Elias M."/>
            <person name="Gladyshev V.N."/>
            <person name="Groth M."/>
            <person name="Guda C."/>
            <person name="Hadaegh A."/>
            <person name="Iglesias-Rodriguez M.D."/>
            <person name="Jenkins J."/>
            <person name="Jones B.M."/>
            <person name="Lawson T."/>
            <person name="Leese F."/>
            <person name="Lindquist E."/>
            <person name="Lobanov A."/>
            <person name="Lomsadze A."/>
            <person name="Malik S.B."/>
            <person name="Marsh M.E."/>
            <person name="Mackinder L."/>
            <person name="Mock T."/>
            <person name="Mueller-Roeber B."/>
            <person name="Pagarete A."/>
            <person name="Parker M."/>
            <person name="Probert I."/>
            <person name="Quesneville H."/>
            <person name="Raines C."/>
            <person name="Rensing S.A."/>
            <person name="Riano-Pachon D.M."/>
            <person name="Richier S."/>
            <person name="Rokitta S."/>
            <person name="Shiraiwa Y."/>
            <person name="Soanes D.M."/>
            <person name="van der Giezen M."/>
            <person name="Wahlund T.M."/>
            <person name="Williams B."/>
            <person name="Wilson W."/>
            <person name="Wolfe G."/>
            <person name="Wurch L.L."/>
        </authorList>
    </citation>
    <scope>NUCLEOTIDE SEQUENCE</scope>
</reference>
<dbReference type="RefSeq" id="XP_005770617.1">
    <property type="nucleotide sequence ID" value="XM_005770560.1"/>
</dbReference>
<sequence length="138" mass="15955">MVPRVVVTDARERVANPEALCELPMDRTRLRSPRLSFAEFDWTGHDSAMAQAGSVEAWEAAAIADDYDYEAEGECEERIYERARRLTSYIEARPEQTLLLVSHGGFLMYLTKDEYMDNCEVRSYTVQDGRWRRSDAIH</sequence>